<evidence type="ECO:0000256" key="1">
    <source>
        <dbReference type="SAM" id="MobiDB-lite"/>
    </source>
</evidence>
<proteinExistence type="predicted"/>
<feature type="region of interest" description="Disordered" evidence="1">
    <location>
        <begin position="55"/>
        <end position="87"/>
    </location>
</feature>
<reference evidence="2" key="2">
    <citation type="submission" date="2025-09" db="UniProtKB">
        <authorList>
            <consortium name="Ensembl"/>
        </authorList>
    </citation>
    <scope>IDENTIFICATION</scope>
</reference>
<keyword evidence="3" id="KW-1185">Reference proteome</keyword>
<sequence length="87" mass="9165">MCHPMATAVLGPFGALEGWHLQSQASPFPELSVGRRGKPRSLWAGRLLVPIGGSSRDGSCDTQLCKPGLGSPEDMSHGKLLDENPVA</sequence>
<organism evidence="2 3">
    <name type="scientific">Zonotrichia albicollis</name>
    <name type="common">White-throated sparrow</name>
    <name type="synonym">Fringilla albicollis</name>
    <dbReference type="NCBI Taxonomy" id="44394"/>
    <lineage>
        <taxon>Eukaryota</taxon>
        <taxon>Metazoa</taxon>
        <taxon>Chordata</taxon>
        <taxon>Craniata</taxon>
        <taxon>Vertebrata</taxon>
        <taxon>Euteleostomi</taxon>
        <taxon>Archelosauria</taxon>
        <taxon>Archosauria</taxon>
        <taxon>Dinosauria</taxon>
        <taxon>Saurischia</taxon>
        <taxon>Theropoda</taxon>
        <taxon>Coelurosauria</taxon>
        <taxon>Aves</taxon>
        <taxon>Neognathae</taxon>
        <taxon>Neoaves</taxon>
        <taxon>Telluraves</taxon>
        <taxon>Australaves</taxon>
        <taxon>Passeriformes</taxon>
        <taxon>Passerellidae</taxon>
        <taxon>Zonotrichia</taxon>
    </lineage>
</organism>
<dbReference type="AlphaFoldDB" id="A0A8D2QG12"/>
<reference evidence="2" key="1">
    <citation type="submission" date="2025-08" db="UniProtKB">
        <authorList>
            <consortium name="Ensembl"/>
        </authorList>
    </citation>
    <scope>IDENTIFICATION</scope>
</reference>
<protein>
    <submittedName>
        <fullName evidence="2">Uncharacterized protein</fullName>
    </submittedName>
</protein>
<dbReference type="Proteomes" id="UP000694413">
    <property type="component" value="Unassembled WGS sequence"/>
</dbReference>
<name>A0A8D2QG12_ZONAL</name>
<accession>A0A8D2QG12</accession>
<evidence type="ECO:0000313" key="3">
    <source>
        <dbReference type="Proteomes" id="UP000694413"/>
    </source>
</evidence>
<dbReference type="Ensembl" id="ENSZALT00000017912.1">
    <property type="protein sequence ID" value="ENSZALP00000013110.1"/>
    <property type="gene ID" value="ENSZALG00000010939.1"/>
</dbReference>
<evidence type="ECO:0000313" key="2">
    <source>
        <dbReference type="Ensembl" id="ENSZALP00000013110.1"/>
    </source>
</evidence>
<feature type="compositionally biased region" description="Basic and acidic residues" evidence="1">
    <location>
        <begin position="74"/>
        <end position="87"/>
    </location>
</feature>